<feature type="compositionally biased region" description="Low complexity" evidence="1">
    <location>
        <begin position="1536"/>
        <end position="1573"/>
    </location>
</feature>
<dbReference type="Pfam" id="PF21708">
    <property type="entry name" value="Glyco_hydro_59_C"/>
    <property type="match status" value="1"/>
</dbReference>
<evidence type="ECO:0000256" key="1">
    <source>
        <dbReference type="SAM" id="MobiDB-lite"/>
    </source>
</evidence>
<dbReference type="GO" id="GO:0016020">
    <property type="term" value="C:membrane"/>
    <property type="evidence" value="ECO:0007669"/>
    <property type="project" value="GOC"/>
</dbReference>
<keyword evidence="6" id="KW-1185">Reference proteome</keyword>
<proteinExistence type="predicted"/>
<dbReference type="InterPro" id="IPR001286">
    <property type="entry name" value="Glyco_hydro_59"/>
</dbReference>
<dbReference type="Gene3D" id="2.60.40.1180">
    <property type="entry name" value="Golgi alpha-mannosidase II"/>
    <property type="match status" value="1"/>
</dbReference>
<comment type="caution">
    <text evidence="5">The sequence shown here is derived from an EMBL/GenBank/DDBJ whole genome shotgun (WGS) entry which is preliminary data.</text>
</comment>
<evidence type="ECO:0000313" key="5">
    <source>
        <dbReference type="EMBL" id="TRY17883.1"/>
    </source>
</evidence>
<dbReference type="GO" id="GO:0004336">
    <property type="term" value="F:galactosylceramidase activity"/>
    <property type="evidence" value="ECO:0007669"/>
    <property type="project" value="InterPro"/>
</dbReference>
<dbReference type="Pfam" id="PF02057">
    <property type="entry name" value="Glyco_hydro_59"/>
    <property type="match status" value="1"/>
</dbReference>
<dbReference type="EMBL" id="VKKG01000004">
    <property type="protein sequence ID" value="TRY17883.1"/>
    <property type="molecule type" value="Genomic_DNA"/>
</dbReference>
<dbReference type="InterPro" id="IPR013780">
    <property type="entry name" value="Glyco_hydro_b"/>
</dbReference>
<dbReference type="InterPro" id="IPR017853">
    <property type="entry name" value="GH"/>
</dbReference>
<reference evidence="5 6" key="1">
    <citation type="submission" date="2019-07" db="EMBL/GenBank/DDBJ databases">
        <authorList>
            <person name="Zhou L.-Y."/>
        </authorList>
    </citation>
    <scope>NUCLEOTIDE SEQUENCE [LARGE SCALE GENOMIC DNA]</scope>
    <source>
        <strain evidence="5 6">YIM 101269</strain>
    </source>
</reference>
<evidence type="ECO:0000259" key="3">
    <source>
        <dbReference type="Pfam" id="PF07532"/>
    </source>
</evidence>
<dbReference type="GO" id="GO:0006683">
    <property type="term" value="P:galactosylceramide catabolic process"/>
    <property type="evidence" value="ECO:0007669"/>
    <property type="project" value="InterPro"/>
</dbReference>
<dbReference type="RefSeq" id="WP_143938623.1">
    <property type="nucleotide sequence ID" value="NZ_VKKG01000004.1"/>
</dbReference>
<evidence type="ECO:0000259" key="4">
    <source>
        <dbReference type="Pfam" id="PF21708"/>
    </source>
</evidence>
<dbReference type="PANTHER" id="PTHR15172:SF1">
    <property type="entry name" value="GALACTOCEREBROSIDASE"/>
    <property type="match status" value="1"/>
</dbReference>
<gene>
    <name evidence="5" type="ORF">FOJ82_11505</name>
</gene>
<feature type="domain" description="Glycosyl hydrolase family 59 C-terminal lectin" evidence="4">
    <location>
        <begin position="863"/>
        <end position="1036"/>
    </location>
</feature>
<evidence type="ECO:0000313" key="6">
    <source>
        <dbReference type="Proteomes" id="UP000317638"/>
    </source>
</evidence>
<feature type="compositionally biased region" description="Acidic residues" evidence="1">
    <location>
        <begin position="1514"/>
        <end position="1535"/>
    </location>
</feature>
<name>A0A553JZK7_9ACTN</name>
<dbReference type="GO" id="GO:0005764">
    <property type="term" value="C:lysosome"/>
    <property type="evidence" value="ECO:0007669"/>
    <property type="project" value="TreeGrafter"/>
</dbReference>
<dbReference type="Gene3D" id="2.60.120.260">
    <property type="entry name" value="Galactose-binding domain-like"/>
    <property type="match status" value="1"/>
</dbReference>
<dbReference type="Gene3D" id="2.60.120.560">
    <property type="entry name" value="Exo-inulinase, domain 1"/>
    <property type="match status" value="1"/>
</dbReference>
<dbReference type="InterPro" id="IPR049162">
    <property type="entry name" value="GH59_C"/>
</dbReference>
<dbReference type="Proteomes" id="UP000317638">
    <property type="component" value="Unassembled WGS sequence"/>
</dbReference>
<dbReference type="SUPFAM" id="SSF51445">
    <property type="entry name" value="(Trans)glycosidases"/>
    <property type="match status" value="1"/>
</dbReference>
<protein>
    <submittedName>
        <fullName evidence="5">Uncharacterized protein</fullName>
    </submittedName>
</protein>
<dbReference type="InterPro" id="IPR011081">
    <property type="entry name" value="Big_4"/>
</dbReference>
<organism evidence="5 6">
    <name type="scientific">Tessaracoccus rhinocerotis</name>
    <dbReference type="NCBI Taxonomy" id="1689449"/>
    <lineage>
        <taxon>Bacteria</taxon>
        <taxon>Bacillati</taxon>
        <taxon>Actinomycetota</taxon>
        <taxon>Actinomycetes</taxon>
        <taxon>Propionibacteriales</taxon>
        <taxon>Propionibacteriaceae</taxon>
        <taxon>Tessaracoccus</taxon>
    </lineage>
</organism>
<dbReference type="Pfam" id="PF07532">
    <property type="entry name" value="Big_4"/>
    <property type="match status" value="1"/>
</dbReference>
<dbReference type="PANTHER" id="PTHR15172">
    <property type="entry name" value="GALACTOCEREBROSIDASE"/>
    <property type="match status" value="1"/>
</dbReference>
<dbReference type="Gene3D" id="3.20.20.80">
    <property type="entry name" value="Glycosidases"/>
    <property type="match status" value="1"/>
</dbReference>
<feature type="region of interest" description="Disordered" evidence="1">
    <location>
        <begin position="1501"/>
        <end position="1581"/>
    </location>
</feature>
<accession>A0A553JZK7</accession>
<sequence>MWTATGIASAELPTAVRAAAYLGGDELVETSLPATLSDGESEHPVTWTLDADAFDEAWATVEVPGTVDGQAVTAHVEVIPPAEYPLVYFVDAGHGGDSQTAAWSTLETNSHAYNAVSSLATDLHNTKPDQRFVDGSTDWGFAYGTGSYNYKLTVEGGDPNASNLAALGEYDKFSLGARTNETFIGHKLALDPGTYTLSSGFREFYTGNQSRSRGITPTVSWNLDGVEQSQAMAAVAVETPANQPGATVTAHDVFTIPEGATDVALTYRRSSGENPMFSWFAVAAGDARDALAGEPEPPVVPTTEVTIDAADIAADNVNGLTFKGFGVLSANSTSSVLMDYKAQHPEKYDELLQTLFGGENPVMNHVKIEMGNDRNNSTGSDPATMRRADEEANVLRHPGFQLAADASKYNPDLVVSILRWVAPAWVTTEDDTYLWYKNTILAAHREYGFMVDYLNPGVNEHSADLNITKQWYDRIQGDETGYVSDDPSLAGFRDGEAELFRQIKLVISDEVGTGTFGPAMVTDADLRAKVDVAAFHYNTNDDSQNSFKRLATEFDKQVWNSEAQATFSNSAFRPNNNVADPTVPGTGIGGTGSSLEMANTIVKGFVNSHRTHVIYQPAIGSFYEGGQYSFKELVSARDPWSGWLHYDAGLAVLQHFSSFAVTGWENADNTAGVWRAVPEASRTTATGTNPIVGRNGEPNYMTLAAPDASDFSTVIVNDSENPRSYVITPVGFGFGAEQQLSVWETRAADEGHAFDANYKRFVGDVAAEAGAYTVLVQPFSIVTVTSLDATTDDGWTTPLPVPGERTVLESDADAGVLWADDFNYEGKTVPVLADGGGLGTATESFIDSRGGVTGFTPLYNWDRQGSFEGYEASDGQFVLRQQLDRQTTGVPGAWNGSDPITGIGDRRWSNYEASIDVRFERSEVAGNYGALGVRGRGTSGAGGIDTTPYALRLNEDGSWQFLRRNAVVGSGIVADDDWDSSTWHRLAVRAAGADVSASIDGVGVFSFTDTNPYLAGFVDVASGFHNTQFDNLRVEHVDGYLPYYGEHLDNMEMHDLAEVPAAKLVYDGQWRHANGGGMHEFQRSRSTSLATGAGVSHTFTGSGIDLIAGSGYGSATFDVHVDGELLVQNAATQPTDWFQASYSLRGLEWGEHTVRFEVTSGALAIDAVGVMSAPAIEAASADGIVAPLADAKALERTDDFTDESWALLQRLISDAEAAVADPAAYGLDGEGARQIVDRLVAASNPKLAEVVSVETPHLATWQGDAPTLPETLTATLSDGSTMELEIDWDQTAASDFGTAWSVVAVAGAHGPVEVSARVEVVPEGTVAFADVQASSAGQLGYDSPAWVAIDELVGGLVNDLPDQQLTSGTTWGHAARNAAGTSDIQRKGVVAGPYDKTTTTGMYTANQVGAQLDYTLDLEAGSYTIVGASHSWWPDYARTANVSVLHDGGSTPAGTVTLNTANPTELLSQDIVLAETGQVTLRLTATTNESPMLSWVAAVRTPTTEPTPDPSVEPSEDPSVEPSEDPSVEPSEDPSVEPSATPSQPSATPSQEPSATPSQGPSPTPTVTVTRTPNPHPGDIYTIPGFHNYNGRLWHTQCEPYSQTIRCRTEIWATTVKVESGRFVQSNGWVFNNLTYLPFMTRSQWASNPLGHAGEWTAADGRRWRTECDTAATGRNGCRSYTMTSLVVGSQNSAGVWSYRVTQDWVFNNLVRFRTN</sequence>
<dbReference type="OrthoDB" id="9802318at2"/>
<feature type="domain" description="Glycosyl hydrolase family 59 catalytic" evidence="2">
    <location>
        <begin position="322"/>
        <end position="657"/>
    </location>
</feature>
<evidence type="ECO:0000259" key="2">
    <source>
        <dbReference type="Pfam" id="PF02057"/>
    </source>
</evidence>
<dbReference type="InterPro" id="IPR049161">
    <property type="entry name" value="GH59_cat"/>
</dbReference>
<feature type="domain" description="Bacterial Ig-like" evidence="3">
    <location>
        <begin position="1258"/>
        <end position="1295"/>
    </location>
</feature>